<evidence type="ECO:0000256" key="1">
    <source>
        <dbReference type="SAM" id="Phobius"/>
    </source>
</evidence>
<dbReference type="AlphaFoldDB" id="A0A839UVE3"/>
<keyword evidence="1" id="KW-0812">Transmembrane</keyword>
<keyword evidence="3" id="KW-1185">Reference proteome</keyword>
<accession>A0A839UVE3</accession>
<proteinExistence type="predicted"/>
<dbReference type="Proteomes" id="UP000559987">
    <property type="component" value="Unassembled WGS sequence"/>
</dbReference>
<evidence type="ECO:0000313" key="3">
    <source>
        <dbReference type="Proteomes" id="UP000559987"/>
    </source>
</evidence>
<reference evidence="2 3" key="1">
    <citation type="submission" date="2020-08" db="EMBL/GenBank/DDBJ databases">
        <title>Genomic Encyclopedia of Type Strains, Phase III (KMG-III): the genomes of soil and plant-associated and newly described type strains.</title>
        <authorList>
            <person name="Whitman W."/>
        </authorList>
    </citation>
    <scope>NUCLEOTIDE SEQUENCE [LARGE SCALE GENOMIC DNA]</scope>
    <source>
        <strain evidence="2 3">CECT 8571</strain>
    </source>
</reference>
<organism evidence="2 3">
    <name type="scientific">Simiduia aestuariiviva</name>
    <dbReference type="NCBI Taxonomy" id="1510459"/>
    <lineage>
        <taxon>Bacteria</taxon>
        <taxon>Pseudomonadati</taxon>
        <taxon>Pseudomonadota</taxon>
        <taxon>Gammaproteobacteria</taxon>
        <taxon>Cellvibrionales</taxon>
        <taxon>Cellvibrionaceae</taxon>
        <taxon>Simiduia</taxon>
    </lineage>
</organism>
<gene>
    <name evidence="2" type="ORF">FHS30_002646</name>
</gene>
<sequence>MAKLKEQLLSTSVNNFGSAARAASLLILCGASVAAFGYVLITIPALQCHAFFFYLSIFWLAAEVAVIAYLYRYKNIPRFAREAVVISLLIANFWFILFVFSLQACNA</sequence>
<comment type="caution">
    <text evidence="2">The sequence shown here is derived from an EMBL/GenBank/DDBJ whole genome shotgun (WGS) entry which is preliminary data.</text>
</comment>
<name>A0A839UVE3_9GAMM</name>
<dbReference type="EMBL" id="JACHXZ010000003">
    <property type="protein sequence ID" value="MBB3169438.1"/>
    <property type="molecule type" value="Genomic_DNA"/>
</dbReference>
<protein>
    <submittedName>
        <fullName evidence="2">Uncharacterized protein</fullName>
    </submittedName>
</protein>
<dbReference type="RefSeq" id="WP_183910906.1">
    <property type="nucleotide sequence ID" value="NZ_JACHXZ010000003.1"/>
</dbReference>
<keyword evidence="1" id="KW-0472">Membrane</keyword>
<feature type="transmembrane region" description="Helical" evidence="1">
    <location>
        <begin position="83"/>
        <end position="104"/>
    </location>
</feature>
<feature type="transmembrane region" description="Helical" evidence="1">
    <location>
        <begin position="21"/>
        <end position="45"/>
    </location>
</feature>
<keyword evidence="1" id="KW-1133">Transmembrane helix</keyword>
<evidence type="ECO:0000313" key="2">
    <source>
        <dbReference type="EMBL" id="MBB3169438.1"/>
    </source>
</evidence>
<feature type="transmembrane region" description="Helical" evidence="1">
    <location>
        <begin position="51"/>
        <end position="71"/>
    </location>
</feature>